<organism evidence="2 3">
    <name type="scientific">Lysinibacter cavernae</name>
    <dbReference type="NCBI Taxonomy" id="1640652"/>
    <lineage>
        <taxon>Bacteria</taxon>
        <taxon>Bacillati</taxon>
        <taxon>Actinomycetota</taxon>
        <taxon>Actinomycetes</taxon>
        <taxon>Micrococcales</taxon>
        <taxon>Microbacteriaceae</taxon>
        <taxon>Lysinibacter</taxon>
    </lineage>
</organism>
<evidence type="ECO:0000256" key="1">
    <source>
        <dbReference type="SAM" id="MobiDB-lite"/>
    </source>
</evidence>
<name>A0A7X5TTT7_9MICO</name>
<evidence type="ECO:0000313" key="2">
    <source>
        <dbReference type="EMBL" id="NIH52957.1"/>
    </source>
</evidence>
<dbReference type="RefSeq" id="WP_167148180.1">
    <property type="nucleotide sequence ID" value="NZ_JAAMOX010000001.1"/>
</dbReference>
<dbReference type="Proteomes" id="UP000541033">
    <property type="component" value="Unassembled WGS sequence"/>
</dbReference>
<comment type="caution">
    <text evidence="2">The sequence shown here is derived from an EMBL/GenBank/DDBJ whole genome shotgun (WGS) entry which is preliminary data.</text>
</comment>
<sequence>MRKFWRGKSPARPASQQAPAPEHPPLPTTGRVQYEDSGEVVPHDWPADDGLNFVAVVRKYGVHYSLTEAQWEQLGSIYQALPGSVTHDQGYPCWFGEVDSPTGWLDVSVEPSGLLVSGRLPISQWLAWDSAFRDALDGTDFPRIDYGYE</sequence>
<keyword evidence="3" id="KW-1185">Reference proteome</keyword>
<accession>A0A7X5TTT7</accession>
<dbReference type="EMBL" id="JAAMOX010000001">
    <property type="protein sequence ID" value="NIH52957.1"/>
    <property type="molecule type" value="Genomic_DNA"/>
</dbReference>
<evidence type="ECO:0000313" key="3">
    <source>
        <dbReference type="Proteomes" id="UP000541033"/>
    </source>
</evidence>
<protein>
    <submittedName>
        <fullName evidence="2">Uncharacterized protein</fullName>
    </submittedName>
</protein>
<proteinExistence type="predicted"/>
<dbReference type="AlphaFoldDB" id="A0A7X5TTT7"/>
<feature type="region of interest" description="Disordered" evidence="1">
    <location>
        <begin position="1"/>
        <end position="41"/>
    </location>
</feature>
<feature type="compositionally biased region" description="Low complexity" evidence="1">
    <location>
        <begin position="10"/>
        <end position="20"/>
    </location>
</feature>
<gene>
    <name evidence="2" type="ORF">FHX76_000825</name>
</gene>
<reference evidence="2 3" key="1">
    <citation type="submission" date="2020-02" db="EMBL/GenBank/DDBJ databases">
        <title>Sequencing the genomes of 1000 actinobacteria strains.</title>
        <authorList>
            <person name="Klenk H.-P."/>
        </authorList>
    </citation>
    <scope>NUCLEOTIDE SEQUENCE [LARGE SCALE GENOMIC DNA]</scope>
    <source>
        <strain evidence="2 3">DSM 27960</strain>
    </source>
</reference>